<reference evidence="1 2" key="1">
    <citation type="journal article" date="2014" name="Nature">
        <title>The genome of the recently domesticated crop plant sugar beet (Beta vulgaris).</title>
        <authorList>
            <person name="Dohm J.C."/>
            <person name="Minoche A.E."/>
            <person name="Holtgrawe D."/>
            <person name="Capella-Gutierrez S."/>
            <person name="Zakrzewski F."/>
            <person name="Tafer H."/>
            <person name="Rupp O."/>
            <person name="Sorensen T.R."/>
            <person name="Stracke R."/>
            <person name="Reinhardt R."/>
            <person name="Goesmann A."/>
            <person name="Kraft T."/>
            <person name="Schulz B."/>
            <person name="Stadler P.F."/>
            <person name="Schmidt T."/>
            <person name="Gabaldon T."/>
            <person name="Lehrach H."/>
            <person name="Weisshaar B."/>
            <person name="Himmelbauer H."/>
        </authorList>
    </citation>
    <scope>NUCLEOTIDE SEQUENCE [LARGE SCALE GENOMIC DNA]</scope>
    <source>
        <tissue evidence="1">Taproot</tissue>
    </source>
</reference>
<evidence type="ECO:0000313" key="2">
    <source>
        <dbReference type="Proteomes" id="UP000035740"/>
    </source>
</evidence>
<organism evidence="1 2">
    <name type="scientific">Beta vulgaris subsp. vulgaris</name>
    <name type="common">Beet</name>
    <dbReference type="NCBI Taxonomy" id="3555"/>
    <lineage>
        <taxon>Eukaryota</taxon>
        <taxon>Viridiplantae</taxon>
        <taxon>Streptophyta</taxon>
        <taxon>Embryophyta</taxon>
        <taxon>Tracheophyta</taxon>
        <taxon>Spermatophyta</taxon>
        <taxon>Magnoliopsida</taxon>
        <taxon>eudicotyledons</taxon>
        <taxon>Gunneridae</taxon>
        <taxon>Pentapetalae</taxon>
        <taxon>Caryophyllales</taxon>
        <taxon>Chenopodiaceae</taxon>
        <taxon>Betoideae</taxon>
        <taxon>Beta</taxon>
    </lineage>
</organism>
<dbReference type="Gramene" id="KMT17562">
    <property type="protein sequence ID" value="KMT17562"/>
    <property type="gene ID" value="BVRB_2g037020"/>
</dbReference>
<accession>A0A0J8CVD8</accession>
<dbReference type="EMBL" id="KQ090045">
    <property type="protein sequence ID" value="KMT17562.1"/>
    <property type="molecule type" value="Genomic_DNA"/>
</dbReference>
<protein>
    <submittedName>
        <fullName evidence="1">Uncharacterized protein</fullName>
    </submittedName>
</protein>
<evidence type="ECO:0000313" key="1">
    <source>
        <dbReference type="EMBL" id="KMT17562.1"/>
    </source>
</evidence>
<dbReference type="AlphaFoldDB" id="A0A0J8CVD8"/>
<proteinExistence type="predicted"/>
<sequence>MHVARTNYAAYFPGIPSIYSQEVIDELNQTQDDGD</sequence>
<gene>
    <name evidence="1" type="ORF">BVRB_2g037020</name>
</gene>
<dbReference type="Proteomes" id="UP000035740">
    <property type="component" value="Chromosome 2"/>
</dbReference>
<name>A0A0J8CVD8_BETVV</name>
<keyword evidence="2" id="KW-1185">Reference proteome</keyword>